<name>A0A3P7PDP8_9FIRM</name>
<dbReference type="CDD" id="cd00077">
    <property type="entry name" value="HDc"/>
    <property type="match status" value="1"/>
</dbReference>
<feature type="domain" description="HDOD" evidence="1">
    <location>
        <begin position="16"/>
        <end position="212"/>
    </location>
</feature>
<evidence type="ECO:0000259" key="1">
    <source>
        <dbReference type="PROSITE" id="PS51833"/>
    </source>
</evidence>
<dbReference type="InterPro" id="IPR003607">
    <property type="entry name" value="HD/PDEase_dom"/>
</dbReference>
<dbReference type="Pfam" id="PF08668">
    <property type="entry name" value="HDOD"/>
    <property type="match status" value="1"/>
</dbReference>
<sequence>MAKMTLEALIEKVDDIPAFPQTVINIMALLKEPRSAAVDIEREVMKDQGLTTKLLKMANSAFYSGRRQIKTVADATVLLGFDTVQTLVLASTVGKVMEKELKGYSYERNALWRQSQISAIMARTIAKKAKYANPDIAYTAGLLKDVGKVILDEYVHESYQEILTKISNEVMPYVAAEEEILGFNHGQVGARIVEKWNLASELVDAIEFHHKPFQSIDNIELVSIVHISDGLVMMMGIHEGIDTLGHEFFTDAVKILNLDEADLNQIMKDVEKIVSEEQIFI</sequence>
<organism evidence="2 3">
    <name type="scientific">Petrocella atlantisensis</name>
    <dbReference type="NCBI Taxonomy" id="2173034"/>
    <lineage>
        <taxon>Bacteria</taxon>
        <taxon>Bacillati</taxon>
        <taxon>Bacillota</taxon>
        <taxon>Clostridia</taxon>
        <taxon>Lachnospirales</taxon>
        <taxon>Vallitaleaceae</taxon>
        <taxon>Petrocella</taxon>
    </lineage>
</organism>
<dbReference type="Gene3D" id="1.10.3210.10">
    <property type="entry name" value="Hypothetical protein af1432"/>
    <property type="match status" value="1"/>
</dbReference>
<dbReference type="InterPro" id="IPR013976">
    <property type="entry name" value="HDOD"/>
</dbReference>
<proteinExistence type="predicted"/>
<keyword evidence="3" id="KW-1185">Reference proteome</keyword>
<dbReference type="AlphaFoldDB" id="A0A3P7PDP8"/>
<reference evidence="2 3" key="1">
    <citation type="submission" date="2018-09" db="EMBL/GenBank/DDBJ databases">
        <authorList>
            <person name="Postec A."/>
        </authorList>
    </citation>
    <scope>NUCLEOTIDE SEQUENCE [LARGE SCALE GENOMIC DNA]</scope>
    <source>
        <strain evidence="2">70B-A</strain>
    </source>
</reference>
<dbReference type="Proteomes" id="UP000279029">
    <property type="component" value="Chromosome"/>
</dbReference>
<evidence type="ECO:0000313" key="3">
    <source>
        <dbReference type="Proteomes" id="UP000279029"/>
    </source>
</evidence>
<dbReference type="PANTHER" id="PTHR33525:SF3">
    <property type="entry name" value="RIBONUCLEASE Y"/>
    <property type="match status" value="1"/>
</dbReference>
<dbReference type="PROSITE" id="PS51833">
    <property type="entry name" value="HDOD"/>
    <property type="match status" value="1"/>
</dbReference>
<dbReference type="OrthoDB" id="9804747at2"/>
<dbReference type="SUPFAM" id="SSF109604">
    <property type="entry name" value="HD-domain/PDEase-like"/>
    <property type="match status" value="1"/>
</dbReference>
<keyword evidence="2" id="KW-0378">Hydrolase</keyword>
<dbReference type="KEGG" id="cbar:PATL70BA_2301"/>
<dbReference type="PANTHER" id="PTHR33525">
    <property type="match status" value="1"/>
</dbReference>
<dbReference type="EMBL" id="LR130778">
    <property type="protein sequence ID" value="VDN48193.1"/>
    <property type="molecule type" value="Genomic_DNA"/>
</dbReference>
<accession>A0A3P7PDP8</accession>
<evidence type="ECO:0000313" key="2">
    <source>
        <dbReference type="EMBL" id="VDN48193.1"/>
    </source>
</evidence>
<protein>
    <submittedName>
        <fullName evidence="2">Hydrolase</fullName>
    </submittedName>
</protein>
<dbReference type="GO" id="GO:0016787">
    <property type="term" value="F:hydrolase activity"/>
    <property type="evidence" value="ECO:0007669"/>
    <property type="project" value="UniProtKB-KW"/>
</dbReference>
<dbReference type="InterPro" id="IPR006675">
    <property type="entry name" value="HDIG_dom"/>
</dbReference>
<dbReference type="InterPro" id="IPR052340">
    <property type="entry name" value="RNase_Y/CdgJ"/>
</dbReference>
<gene>
    <name evidence="2" type="ORF">PATL70BA_2301</name>
</gene>
<dbReference type="NCBIfam" id="TIGR00277">
    <property type="entry name" value="HDIG"/>
    <property type="match status" value="1"/>
</dbReference>